<comment type="caution">
    <text evidence="1">The sequence shown here is derived from an EMBL/GenBank/DDBJ whole genome shotgun (WGS) entry which is preliminary data.</text>
</comment>
<evidence type="ECO:0000313" key="1">
    <source>
        <dbReference type="EMBL" id="KAJ2813418.1"/>
    </source>
</evidence>
<organism evidence="1 2">
    <name type="scientific">Coemansia furcata</name>
    <dbReference type="NCBI Taxonomy" id="417177"/>
    <lineage>
        <taxon>Eukaryota</taxon>
        <taxon>Fungi</taxon>
        <taxon>Fungi incertae sedis</taxon>
        <taxon>Zoopagomycota</taxon>
        <taxon>Kickxellomycotina</taxon>
        <taxon>Kickxellomycetes</taxon>
        <taxon>Kickxellales</taxon>
        <taxon>Kickxellaceae</taxon>
        <taxon>Coemansia</taxon>
    </lineage>
</organism>
<keyword evidence="2" id="KW-1185">Reference proteome</keyword>
<dbReference type="Proteomes" id="UP001140096">
    <property type="component" value="Unassembled WGS sequence"/>
</dbReference>
<name>A0ACC1LRJ4_9FUNG</name>
<evidence type="ECO:0000313" key="2">
    <source>
        <dbReference type="Proteomes" id="UP001140096"/>
    </source>
</evidence>
<dbReference type="EMBL" id="JANBUP010000058">
    <property type="protein sequence ID" value="KAJ2813418.1"/>
    <property type="molecule type" value="Genomic_DNA"/>
</dbReference>
<feature type="non-terminal residue" evidence="1">
    <location>
        <position position="441"/>
    </location>
</feature>
<accession>A0ACC1LRJ4</accession>
<gene>
    <name evidence="1" type="ORF">H4S07_000694</name>
</gene>
<proteinExistence type="predicted"/>
<reference evidence="1" key="1">
    <citation type="submission" date="2022-07" db="EMBL/GenBank/DDBJ databases">
        <title>Phylogenomic reconstructions and comparative analyses of Kickxellomycotina fungi.</title>
        <authorList>
            <person name="Reynolds N.K."/>
            <person name="Stajich J.E."/>
            <person name="Barry K."/>
            <person name="Grigoriev I.V."/>
            <person name="Crous P."/>
            <person name="Smith M.E."/>
        </authorList>
    </citation>
    <scope>NUCLEOTIDE SEQUENCE</scope>
    <source>
        <strain evidence="1">CBS 102833</strain>
    </source>
</reference>
<protein>
    <submittedName>
        <fullName evidence="1">Uncharacterized protein</fullName>
    </submittedName>
</protein>
<sequence>MFTFRAGEQQPLLPQDPSLPDIERYTQPDIEQHTQPWDSSPQTPTDVCSTKVGDDPGQDSGGPSASQHFHFHYHYHVGKHAARRRYAGAADEDMPQAAPLVPELDPLTWHSSNQSIPGGTQGSAWLADILSRAEWGTDDMARRWSQRHSTLESAAVDEDEEFSRHNPHWDDMMTFRQTRVRVPRERAWSGSEASLGEEAPRGGWLLRMATHGAGRLLCLTVLPVAFVVAWCAVPLRTDTVAGGEERLNFWFFLLFYYGVYNAVALLLVTQIFHVYSLTWWPRGMSGVLANVISWLFSTGLGALVYLLDTGIEKDPLMWTSLTLLTLLLPVFISFVSIQRHHRKSARRQSRRRPAEEEPLMATSTEWRTPASYRRFLWFCSSFLLWYAALAAGEYLAYVYIDTLPHTTKDGFFYVYTWIITVNILSATASWVVNTKIRSWPL</sequence>